<sequence length="203" mass="22912">MTTALYRGMEWTMRFAYVQLLWIVFTIAGLGIFGVFPATVCMYTVMRKWLRGESEAPILETFKKTWRSEWKKANLIGLFFLLAGFVLYFYLRFAISLEGIAGMALYLLLAMAIFIYGITFLFVFPAYVHFQSGVRKAIKLAFILALSYPFHSVSMLAAVAGFYFLAGALPVLMLLISFSLLGFSIMGTANLAFIRAMERADIA</sequence>
<feature type="transmembrane region" description="Helical" evidence="1">
    <location>
        <begin position="103"/>
        <end position="128"/>
    </location>
</feature>
<proteinExistence type="predicted"/>
<organism evidence="2 3">
    <name type="scientific">Metabacillus flavus</name>
    <dbReference type="NCBI Taxonomy" id="2823519"/>
    <lineage>
        <taxon>Bacteria</taxon>
        <taxon>Bacillati</taxon>
        <taxon>Bacillota</taxon>
        <taxon>Bacilli</taxon>
        <taxon>Bacillales</taxon>
        <taxon>Bacillaceae</taxon>
        <taxon>Metabacillus</taxon>
    </lineage>
</organism>
<keyword evidence="1" id="KW-0472">Membrane</keyword>
<reference evidence="2 3" key="1">
    <citation type="submission" date="2021-04" db="EMBL/GenBank/DDBJ databases">
        <title>Metabacillus sp. strain KIGAM252 whole genome sequence.</title>
        <authorList>
            <person name="Seo M.-J."/>
            <person name="Cho E.-S."/>
            <person name="Hwang C.Y."/>
            <person name="Yoon D.J."/>
        </authorList>
    </citation>
    <scope>NUCLEOTIDE SEQUENCE [LARGE SCALE GENOMIC DNA]</scope>
    <source>
        <strain evidence="2 3">KIGAM252</strain>
    </source>
</reference>
<protein>
    <submittedName>
        <fullName evidence="2">DUF624 domain-containing protein</fullName>
    </submittedName>
</protein>
<evidence type="ECO:0000313" key="3">
    <source>
        <dbReference type="Proteomes" id="UP000682403"/>
    </source>
</evidence>
<accession>A0ABS5LCQ2</accession>
<dbReference type="RefSeq" id="WP_211557343.1">
    <property type="nucleotide sequence ID" value="NZ_JAGVRK010000001.1"/>
</dbReference>
<dbReference type="EMBL" id="JAGVRK010000001">
    <property type="protein sequence ID" value="MBS2968497.1"/>
    <property type="molecule type" value="Genomic_DNA"/>
</dbReference>
<feature type="transmembrane region" description="Helical" evidence="1">
    <location>
        <begin position="20"/>
        <end position="45"/>
    </location>
</feature>
<evidence type="ECO:0000256" key="1">
    <source>
        <dbReference type="SAM" id="Phobius"/>
    </source>
</evidence>
<dbReference type="Proteomes" id="UP000682403">
    <property type="component" value="Unassembled WGS sequence"/>
</dbReference>
<comment type="caution">
    <text evidence="2">The sequence shown here is derived from an EMBL/GenBank/DDBJ whole genome shotgun (WGS) entry which is preliminary data.</text>
</comment>
<evidence type="ECO:0000313" key="2">
    <source>
        <dbReference type="EMBL" id="MBS2968497.1"/>
    </source>
</evidence>
<gene>
    <name evidence="2" type="ORF">J9317_06965</name>
</gene>
<feature type="transmembrane region" description="Helical" evidence="1">
    <location>
        <begin position="73"/>
        <end position="91"/>
    </location>
</feature>
<keyword evidence="3" id="KW-1185">Reference proteome</keyword>
<dbReference type="Pfam" id="PF04854">
    <property type="entry name" value="DUF624"/>
    <property type="match status" value="1"/>
</dbReference>
<keyword evidence="1" id="KW-1133">Transmembrane helix</keyword>
<feature type="transmembrane region" description="Helical" evidence="1">
    <location>
        <begin position="140"/>
        <end position="165"/>
    </location>
</feature>
<keyword evidence="1" id="KW-0812">Transmembrane</keyword>
<dbReference type="InterPro" id="IPR006938">
    <property type="entry name" value="DUF624"/>
</dbReference>
<name>A0ABS5LCQ2_9BACI</name>
<feature type="transmembrane region" description="Helical" evidence="1">
    <location>
        <begin position="171"/>
        <end position="194"/>
    </location>
</feature>